<evidence type="ECO:0000313" key="3">
    <source>
        <dbReference type="EMBL" id="KAJ1158472.1"/>
    </source>
</evidence>
<dbReference type="AlphaFoldDB" id="A0AAV7S1E6"/>
<evidence type="ECO:0000313" key="4">
    <source>
        <dbReference type="Proteomes" id="UP001066276"/>
    </source>
</evidence>
<keyword evidence="1" id="KW-0479">Metal-binding</keyword>
<dbReference type="Proteomes" id="UP001066276">
    <property type="component" value="Chromosome 5"/>
</dbReference>
<protein>
    <recommendedName>
        <fullName evidence="2">C2H2-type domain-containing protein</fullName>
    </recommendedName>
</protein>
<evidence type="ECO:0000256" key="1">
    <source>
        <dbReference type="PROSITE-ProRule" id="PRU00042"/>
    </source>
</evidence>
<sequence>MPDTRLPKRLFYGELVEGKCTQGGLKKCFKDILKVSLKSFGIHLDSWEILAEERSAWRSCISKGATSYEQSRIAETQKKRELRKFIANFLPTNPADHLCPTCRRAFRAHIGLISHSWTHRKQPPSSM</sequence>
<evidence type="ECO:0000259" key="2">
    <source>
        <dbReference type="PROSITE" id="PS50157"/>
    </source>
</evidence>
<dbReference type="PROSITE" id="PS00028">
    <property type="entry name" value="ZINC_FINGER_C2H2_1"/>
    <property type="match status" value="1"/>
</dbReference>
<dbReference type="GO" id="GO:0008270">
    <property type="term" value="F:zinc ion binding"/>
    <property type="evidence" value="ECO:0007669"/>
    <property type="project" value="UniProtKB-KW"/>
</dbReference>
<keyword evidence="1" id="KW-0863">Zinc-finger</keyword>
<accession>A0AAV7S1E6</accession>
<keyword evidence="4" id="KW-1185">Reference proteome</keyword>
<dbReference type="PROSITE" id="PS50157">
    <property type="entry name" value="ZINC_FINGER_C2H2_2"/>
    <property type="match status" value="1"/>
</dbReference>
<comment type="caution">
    <text evidence="3">The sequence shown here is derived from an EMBL/GenBank/DDBJ whole genome shotgun (WGS) entry which is preliminary data.</text>
</comment>
<feature type="domain" description="C2H2-type" evidence="2">
    <location>
        <begin position="97"/>
        <end position="124"/>
    </location>
</feature>
<dbReference type="EMBL" id="JANPWB010000009">
    <property type="protein sequence ID" value="KAJ1158472.1"/>
    <property type="molecule type" value="Genomic_DNA"/>
</dbReference>
<organism evidence="3 4">
    <name type="scientific">Pleurodeles waltl</name>
    <name type="common">Iberian ribbed newt</name>
    <dbReference type="NCBI Taxonomy" id="8319"/>
    <lineage>
        <taxon>Eukaryota</taxon>
        <taxon>Metazoa</taxon>
        <taxon>Chordata</taxon>
        <taxon>Craniata</taxon>
        <taxon>Vertebrata</taxon>
        <taxon>Euteleostomi</taxon>
        <taxon>Amphibia</taxon>
        <taxon>Batrachia</taxon>
        <taxon>Caudata</taxon>
        <taxon>Salamandroidea</taxon>
        <taxon>Salamandridae</taxon>
        <taxon>Pleurodelinae</taxon>
        <taxon>Pleurodeles</taxon>
    </lineage>
</organism>
<proteinExistence type="predicted"/>
<dbReference type="InterPro" id="IPR013087">
    <property type="entry name" value="Znf_C2H2_type"/>
</dbReference>
<keyword evidence="1" id="KW-0862">Zinc</keyword>
<name>A0AAV7S1E6_PLEWA</name>
<reference evidence="3" key="1">
    <citation type="journal article" date="2022" name="bioRxiv">
        <title>Sequencing and chromosome-scale assembly of the giantPleurodeles waltlgenome.</title>
        <authorList>
            <person name="Brown T."/>
            <person name="Elewa A."/>
            <person name="Iarovenko S."/>
            <person name="Subramanian E."/>
            <person name="Araus A.J."/>
            <person name="Petzold A."/>
            <person name="Susuki M."/>
            <person name="Suzuki K.-i.T."/>
            <person name="Hayashi T."/>
            <person name="Toyoda A."/>
            <person name="Oliveira C."/>
            <person name="Osipova E."/>
            <person name="Leigh N.D."/>
            <person name="Simon A."/>
            <person name="Yun M.H."/>
        </authorList>
    </citation>
    <scope>NUCLEOTIDE SEQUENCE</scope>
    <source>
        <strain evidence="3">20211129_DDA</strain>
        <tissue evidence="3">Liver</tissue>
    </source>
</reference>
<gene>
    <name evidence="3" type="ORF">NDU88_011160</name>
</gene>